<name>A0A4R5MQN7_9SPHI</name>
<dbReference type="OrthoDB" id="881766at2"/>
<accession>A0A4R5MQN7</accession>
<keyword evidence="2" id="KW-1185">Reference proteome</keyword>
<protein>
    <submittedName>
        <fullName evidence="1">DUF4276 family protein</fullName>
    </submittedName>
</protein>
<organism evidence="1 2">
    <name type="scientific">Pedobacter changchengzhani</name>
    <dbReference type="NCBI Taxonomy" id="2529274"/>
    <lineage>
        <taxon>Bacteria</taxon>
        <taxon>Pseudomonadati</taxon>
        <taxon>Bacteroidota</taxon>
        <taxon>Sphingobacteriia</taxon>
        <taxon>Sphingobacteriales</taxon>
        <taxon>Sphingobacteriaceae</taxon>
        <taxon>Pedobacter</taxon>
    </lineage>
</organism>
<gene>
    <name evidence="1" type="ORF">EZJ43_00340</name>
</gene>
<proteinExistence type="predicted"/>
<sequence length="188" mass="22139">MRVGLIGEAPNDTFAIGNLLSRNFENVHFFNLIENIRGSMLDNQKTKHFLRIEYQTQKPDIVIFIRDLDSLYSDTIQLKKRKDYFADFNTVVNKKGIFLLNIYEIEALILADHEAFNSLYDSDLKEELNPMDIFEPKELLYLTTRKLRRKYSESDCPEIFKTLDVNILVKKCPVFKMFIDKLSNEILN</sequence>
<dbReference type="RefSeq" id="WP_133260668.1">
    <property type="nucleotide sequence ID" value="NZ_SJCY01000001.1"/>
</dbReference>
<reference evidence="1 2" key="1">
    <citation type="submission" date="2019-02" db="EMBL/GenBank/DDBJ databases">
        <title>Pedobacter sp. nov., a novel speices isolated from soil of pinguins habitat in Antarcitica.</title>
        <authorList>
            <person name="He R.-H."/>
        </authorList>
    </citation>
    <scope>NUCLEOTIDE SEQUENCE [LARGE SCALE GENOMIC DNA]</scope>
    <source>
        <strain evidence="1 2">E01020</strain>
    </source>
</reference>
<evidence type="ECO:0000313" key="1">
    <source>
        <dbReference type="EMBL" id="TDG37579.1"/>
    </source>
</evidence>
<dbReference type="EMBL" id="SJCY01000001">
    <property type="protein sequence ID" value="TDG37579.1"/>
    <property type="molecule type" value="Genomic_DNA"/>
</dbReference>
<evidence type="ECO:0000313" key="2">
    <source>
        <dbReference type="Proteomes" id="UP000295668"/>
    </source>
</evidence>
<comment type="caution">
    <text evidence="1">The sequence shown here is derived from an EMBL/GenBank/DDBJ whole genome shotgun (WGS) entry which is preliminary data.</text>
</comment>
<dbReference type="AlphaFoldDB" id="A0A4R5MQN7"/>
<dbReference type="Proteomes" id="UP000295668">
    <property type="component" value="Unassembled WGS sequence"/>
</dbReference>